<comment type="caution">
    <text evidence="1">The sequence shown here is derived from an EMBL/GenBank/DDBJ whole genome shotgun (WGS) entry which is preliminary data.</text>
</comment>
<sequence>MVLMLPRYWHDKRCHLRCFLYAAQWRGAITDLGCFSSNGTMALQCGARGVKQQLAMWRCAAGILMTEGPTSVCNDWVFSRTTLQFTNARLSKTFSRRITSLLTILRVPLNLIH</sequence>
<gene>
    <name evidence="1" type="ORF">PLEPLA_LOCUS12184</name>
</gene>
<organism evidence="1 2">
    <name type="scientific">Pleuronectes platessa</name>
    <name type="common">European plaice</name>
    <dbReference type="NCBI Taxonomy" id="8262"/>
    <lineage>
        <taxon>Eukaryota</taxon>
        <taxon>Metazoa</taxon>
        <taxon>Chordata</taxon>
        <taxon>Craniata</taxon>
        <taxon>Vertebrata</taxon>
        <taxon>Euteleostomi</taxon>
        <taxon>Actinopterygii</taxon>
        <taxon>Neopterygii</taxon>
        <taxon>Teleostei</taxon>
        <taxon>Neoteleostei</taxon>
        <taxon>Acanthomorphata</taxon>
        <taxon>Carangaria</taxon>
        <taxon>Pleuronectiformes</taxon>
        <taxon>Pleuronectoidei</taxon>
        <taxon>Pleuronectidae</taxon>
        <taxon>Pleuronectes</taxon>
    </lineage>
</organism>
<accession>A0A9N7YF73</accession>
<reference evidence="1" key="1">
    <citation type="submission" date="2020-03" db="EMBL/GenBank/DDBJ databases">
        <authorList>
            <person name="Weist P."/>
        </authorList>
    </citation>
    <scope>NUCLEOTIDE SEQUENCE</scope>
</reference>
<keyword evidence="2" id="KW-1185">Reference proteome</keyword>
<protein>
    <submittedName>
        <fullName evidence="1">Uncharacterized protein</fullName>
    </submittedName>
</protein>
<dbReference type="AlphaFoldDB" id="A0A9N7YF73"/>
<evidence type="ECO:0000313" key="2">
    <source>
        <dbReference type="Proteomes" id="UP001153269"/>
    </source>
</evidence>
<dbReference type="Proteomes" id="UP001153269">
    <property type="component" value="Unassembled WGS sequence"/>
</dbReference>
<proteinExistence type="predicted"/>
<dbReference type="EMBL" id="CADEAL010000716">
    <property type="protein sequence ID" value="CAB1424262.1"/>
    <property type="molecule type" value="Genomic_DNA"/>
</dbReference>
<name>A0A9N7YF73_PLEPL</name>
<evidence type="ECO:0000313" key="1">
    <source>
        <dbReference type="EMBL" id="CAB1424262.1"/>
    </source>
</evidence>